<evidence type="ECO:0000313" key="4">
    <source>
        <dbReference type="Proteomes" id="UP000235405"/>
    </source>
</evidence>
<reference evidence="4" key="1">
    <citation type="submission" date="2016-07" db="EMBL/GenBank/DDBJ databases">
        <title>Nontailed viruses are major unrecognized killers of bacteria in the ocean.</title>
        <authorList>
            <person name="Kauffman K."/>
            <person name="Hussain F."/>
            <person name="Yang J."/>
            <person name="Arevalo P."/>
            <person name="Brown J."/>
            <person name="Cutler M."/>
            <person name="Kelly L."/>
            <person name="Polz M.F."/>
        </authorList>
    </citation>
    <scope>NUCLEOTIDE SEQUENCE [LARGE SCALE GENOMIC DNA]</scope>
    <source>
        <strain evidence="4">10N.286.54.F3</strain>
    </source>
</reference>
<sequence>MTSTKQLIDTFQSQLPSCYAERAFSIEAQLRAGALYPNLGGKKIRSCPTYIRFKLGRGFRFVWRVAPDGLYPKAITTRQGFERIIKQIRKASY</sequence>
<comment type="caution">
    <text evidence="3">The sequence shown here is derived from an EMBL/GenBank/DDBJ whole genome shotgun (WGS) entry which is preliminary data.</text>
</comment>
<accession>A0A0P6ZL39</accession>
<feature type="domain" description="ParE-like toxin" evidence="1">
    <location>
        <begin position="19"/>
        <end position="78"/>
    </location>
</feature>
<dbReference type="Proteomes" id="UP001569200">
    <property type="component" value="Unassembled WGS sequence"/>
</dbReference>
<reference evidence="3" key="3">
    <citation type="journal article" date="2018" name="Nature">
        <title>A major lineage of non-tailed dsDNA viruses as unrecognized killers of marine bacteria.</title>
        <authorList>
            <person name="Kauffman K.M."/>
            <person name="Hussain F.A."/>
            <person name="Yang J."/>
            <person name="Arevalo P."/>
            <person name="Brown J.M."/>
            <person name="Chang W.K."/>
            <person name="VanInsberghe D."/>
            <person name="Elsherbini J."/>
            <person name="Sharma R.S."/>
            <person name="Cutler M.B."/>
            <person name="Kelly L."/>
            <person name="Polz M.F."/>
        </authorList>
    </citation>
    <scope>NUCLEOTIDE SEQUENCE</scope>
    <source>
        <strain evidence="3">10N.286.54.F3</strain>
    </source>
</reference>
<dbReference type="EMBL" id="JBGOOW010000015">
    <property type="protein sequence ID" value="MEZ8181786.1"/>
    <property type="molecule type" value="Genomic_DNA"/>
</dbReference>
<evidence type="ECO:0000313" key="5">
    <source>
        <dbReference type="Proteomes" id="UP001569200"/>
    </source>
</evidence>
<evidence type="ECO:0000313" key="3">
    <source>
        <dbReference type="EMBL" id="PMF22355.1"/>
    </source>
</evidence>
<proteinExistence type="predicted"/>
<gene>
    <name evidence="2" type="ORF">ACED33_13945</name>
    <name evidence="3" type="ORF">BCV19_07195</name>
</gene>
<evidence type="ECO:0000259" key="1">
    <source>
        <dbReference type="Pfam" id="PF24732"/>
    </source>
</evidence>
<keyword evidence="5" id="KW-1185">Reference proteome</keyword>
<evidence type="ECO:0000313" key="2">
    <source>
        <dbReference type="EMBL" id="MEZ8181786.1"/>
    </source>
</evidence>
<dbReference type="EMBL" id="MCSW01000162">
    <property type="protein sequence ID" value="PMF22355.1"/>
    <property type="molecule type" value="Genomic_DNA"/>
</dbReference>
<dbReference type="Pfam" id="PF24732">
    <property type="entry name" value="ParE_like"/>
    <property type="match status" value="1"/>
</dbReference>
<name>A0A0P6ZL39_VIBSP</name>
<dbReference type="InterPro" id="IPR056925">
    <property type="entry name" value="ParE-like"/>
</dbReference>
<dbReference type="AlphaFoldDB" id="A0A0P6ZL39"/>
<dbReference type="RefSeq" id="WP_017091463.1">
    <property type="nucleotide sequence ID" value="NZ_CAWMQV010000058.1"/>
</dbReference>
<dbReference type="Proteomes" id="UP000235405">
    <property type="component" value="Unassembled WGS sequence"/>
</dbReference>
<protein>
    <recommendedName>
        <fullName evidence="1">ParE-like toxin domain-containing protein</fullName>
    </recommendedName>
</protein>
<reference evidence="2 5" key="4">
    <citation type="submission" date="2024-06" db="EMBL/GenBank/DDBJ databases">
        <authorList>
            <person name="Steensen K."/>
            <person name="Seneca J."/>
            <person name="Bartlau N."/>
            <person name="Yu A.X."/>
            <person name="Polz M.F."/>
        </authorList>
    </citation>
    <scope>NUCLEOTIDE SEQUENCE [LARGE SCALE GENOMIC DNA]</scope>
    <source>
        <strain evidence="2 5">1F145</strain>
    </source>
</reference>
<organism evidence="3 4">
    <name type="scientific">Vibrio splendidus</name>
    <dbReference type="NCBI Taxonomy" id="29497"/>
    <lineage>
        <taxon>Bacteria</taxon>
        <taxon>Pseudomonadati</taxon>
        <taxon>Pseudomonadota</taxon>
        <taxon>Gammaproteobacteria</taxon>
        <taxon>Vibrionales</taxon>
        <taxon>Vibrionaceae</taxon>
        <taxon>Vibrio</taxon>
    </lineage>
</organism>
<reference evidence="3" key="2">
    <citation type="submission" date="2016-07" db="EMBL/GenBank/DDBJ databases">
        <authorList>
            <person name="Wan K."/>
            <person name="Booth B."/>
            <person name="Spirohn K."/>
            <person name="Hao T."/>
            <person name="Hu Y."/>
            <person name="Calderwood M."/>
            <person name="Hill D."/>
            <person name="Mohr S."/>
            <person name="Vidal M."/>
            <person name="Celniker S."/>
            <person name="Perrimon N."/>
        </authorList>
    </citation>
    <scope>NUCLEOTIDE SEQUENCE</scope>
    <source>
        <strain evidence="3">10N.286.54.F3</strain>
    </source>
</reference>